<proteinExistence type="predicted"/>
<feature type="region of interest" description="Disordered" evidence="1">
    <location>
        <begin position="1"/>
        <end position="97"/>
    </location>
</feature>
<organism evidence="2">
    <name type="scientific">Tanacetum cinerariifolium</name>
    <name type="common">Dalmatian daisy</name>
    <name type="synonym">Chrysanthemum cinerariifolium</name>
    <dbReference type="NCBI Taxonomy" id="118510"/>
    <lineage>
        <taxon>Eukaryota</taxon>
        <taxon>Viridiplantae</taxon>
        <taxon>Streptophyta</taxon>
        <taxon>Embryophyta</taxon>
        <taxon>Tracheophyta</taxon>
        <taxon>Spermatophyta</taxon>
        <taxon>Magnoliopsida</taxon>
        <taxon>eudicotyledons</taxon>
        <taxon>Gunneridae</taxon>
        <taxon>Pentapetalae</taxon>
        <taxon>asterids</taxon>
        <taxon>campanulids</taxon>
        <taxon>Asterales</taxon>
        <taxon>Asteraceae</taxon>
        <taxon>Asteroideae</taxon>
        <taxon>Anthemideae</taxon>
        <taxon>Anthemidinae</taxon>
        <taxon>Tanacetum</taxon>
    </lineage>
</organism>
<dbReference type="EMBL" id="BKCJ011631347">
    <property type="protein sequence ID" value="GFD44792.1"/>
    <property type="molecule type" value="Genomic_DNA"/>
</dbReference>
<feature type="compositionally biased region" description="Basic residues" evidence="1">
    <location>
        <begin position="25"/>
        <end position="34"/>
    </location>
</feature>
<sequence>ESPGPALDEASGSRRPRQPLCRAVHVGHGRHRLQRREGACGAGQGRGTGFVVDGAQPRQSGQAQELRRSVSRCAGEDHSADPAVPGPGPQQRQARRLQKGLCLADEAASVGDLFQLVQVHG</sequence>
<accession>A0A699W9L7</accession>
<feature type="non-terminal residue" evidence="2">
    <location>
        <position position="1"/>
    </location>
</feature>
<comment type="caution">
    <text evidence="2">The sequence shown here is derived from an EMBL/GenBank/DDBJ whole genome shotgun (WGS) entry which is preliminary data.</text>
</comment>
<protein>
    <submittedName>
        <fullName evidence="2">Uncharacterized protein</fullName>
    </submittedName>
</protein>
<evidence type="ECO:0000313" key="2">
    <source>
        <dbReference type="EMBL" id="GFD44792.1"/>
    </source>
</evidence>
<evidence type="ECO:0000256" key="1">
    <source>
        <dbReference type="SAM" id="MobiDB-lite"/>
    </source>
</evidence>
<name>A0A699W9L7_TANCI</name>
<gene>
    <name evidence="2" type="ORF">Tci_916761</name>
</gene>
<dbReference type="AlphaFoldDB" id="A0A699W9L7"/>
<reference evidence="2" key="1">
    <citation type="journal article" date="2019" name="Sci. Rep.">
        <title>Draft genome of Tanacetum cinerariifolium, the natural source of mosquito coil.</title>
        <authorList>
            <person name="Yamashiro T."/>
            <person name="Shiraishi A."/>
            <person name="Satake H."/>
            <person name="Nakayama K."/>
        </authorList>
    </citation>
    <scope>NUCLEOTIDE SEQUENCE</scope>
</reference>